<evidence type="ECO:0000256" key="2">
    <source>
        <dbReference type="SAM" id="SignalP"/>
    </source>
</evidence>
<feature type="domain" description="Partial AB-hydrolase lipase" evidence="3">
    <location>
        <begin position="28"/>
        <end position="86"/>
    </location>
</feature>
<protein>
    <submittedName>
        <fullName evidence="5">Lipase 3-like</fullName>
    </submittedName>
</protein>
<feature type="compositionally biased region" description="Polar residues" evidence="1">
    <location>
        <begin position="416"/>
        <end position="431"/>
    </location>
</feature>
<keyword evidence="4" id="KW-1185">Reference proteome</keyword>
<feature type="signal peptide" evidence="2">
    <location>
        <begin position="1"/>
        <end position="19"/>
    </location>
</feature>
<dbReference type="PANTHER" id="PTHR11005">
    <property type="entry name" value="LYSOSOMAL ACID LIPASE-RELATED"/>
    <property type="match status" value="1"/>
</dbReference>
<feature type="region of interest" description="Disordered" evidence="1">
    <location>
        <begin position="405"/>
        <end position="435"/>
    </location>
</feature>
<sequence length="457" mass="50719">MAVLKFIACALFMVVAVNASYSVYQTIEKIKADGFEAEAHKVTTSDGYILEMHRIPRGRTNKDSTEDRPVVLVMHGFMSASQAFVMLGPDTSFAYHLADAGFDVWMGNARGNKNSRAHVSLDPDDAVQKYEFFDFSWEEIGMIDLPAMIDYILKTTGKDQLHYIGHSQGGTVFLVMASMLPEYNNKIASAHLCAGVGYQEYFPDEQLKQSALMTDMIYYTALQAGAVELFPPNSIEMLPNDIFQWPEYCLGNKNMKYMCQIFGITRITNNYNAATDQPGAALKQMAHYGQNIRDKLFRRYHYGSAGNQEKYGSELPPKYDLSKITTFVTMHYTLNDNLLDERDVLAMVADIPRAVARQVARTSFEHGDFVAAADAKELVTDYIIEEIKNAGQENNFTENDQVIVVDSPPTSAPGDETTSAPGTETSSTSAPDDSPGGAGTIVLNVYLIVLSLYVMLK</sequence>
<dbReference type="Pfam" id="PF04083">
    <property type="entry name" value="Abhydro_lipase"/>
    <property type="match status" value="1"/>
</dbReference>
<dbReference type="Gene3D" id="3.40.50.1820">
    <property type="entry name" value="alpha/beta hydrolase"/>
    <property type="match status" value="1"/>
</dbReference>
<feature type="chain" id="PRO_5039944518" evidence="2">
    <location>
        <begin position="20"/>
        <end position="457"/>
    </location>
</feature>
<evidence type="ECO:0000256" key="1">
    <source>
        <dbReference type="SAM" id="MobiDB-lite"/>
    </source>
</evidence>
<name>A0A9J7IQY2_SPOLT</name>
<dbReference type="InterPro" id="IPR006693">
    <property type="entry name" value="AB_hydrolase_lipase"/>
</dbReference>
<dbReference type="SUPFAM" id="SSF53474">
    <property type="entry name" value="alpha/beta-Hydrolases"/>
    <property type="match status" value="1"/>
</dbReference>
<dbReference type="FunFam" id="3.40.50.1820:FF:000179">
    <property type="entry name" value="Lipase"/>
    <property type="match status" value="1"/>
</dbReference>
<dbReference type="RefSeq" id="XP_022821880.1">
    <property type="nucleotide sequence ID" value="XM_022966112.1"/>
</dbReference>
<reference evidence="5" key="1">
    <citation type="submission" date="2025-08" db="UniProtKB">
        <authorList>
            <consortium name="RefSeq"/>
        </authorList>
    </citation>
    <scope>IDENTIFICATION</scope>
    <source>
        <strain evidence="5">Ishihara</strain>
        <tissue evidence="5">Whole body</tissue>
    </source>
</reference>
<dbReference type="AlphaFoldDB" id="A0A9J7IQY2"/>
<dbReference type="InterPro" id="IPR029058">
    <property type="entry name" value="AB_hydrolase_fold"/>
</dbReference>
<accession>A0A9J7IQY2</accession>
<evidence type="ECO:0000313" key="4">
    <source>
        <dbReference type="Proteomes" id="UP000301870"/>
    </source>
</evidence>
<proteinExistence type="predicted"/>
<evidence type="ECO:0000313" key="5">
    <source>
        <dbReference type="RefSeq" id="XP_022821880.1"/>
    </source>
</evidence>
<dbReference type="GO" id="GO:0006629">
    <property type="term" value="P:lipid metabolic process"/>
    <property type="evidence" value="ECO:0007669"/>
    <property type="project" value="InterPro"/>
</dbReference>
<dbReference type="KEGG" id="sliu:111353194"/>
<dbReference type="GeneID" id="111353194"/>
<keyword evidence="2" id="KW-0732">Signal</keyword>
<evidence type="ECO:0000259" key="3">
    <source>
        <dbReference type="Pfam" id="PF04083"/>
    </source>
</evidence>
<dbReference type="Proteomes" id="UP000301870">
    <property type="component" value="Chromosome 16"/>
</dbReference>
<organism evidence="4 5">
    <name type="scientific">Spodoptera litura</name>
    <name type="common">Asian cotton leafworm</name>
    <dbReference type="NCBI Taxonomy" id="69820"/>
    <lineage>
        <taxon>Eukaryota</taxon>
        <taxon>Metazoa</taxon>
        <taxon>Ecdysozoa</taxon>
        <taxon>Arthropoda</taxon>
        <taxon>Hexapoda</taxon>
        <taxon>Insecta</taxon>
        <taxon>Pterygota</taxon>
        <taxon>Neoptera</taxon>
        <taxon>Endopterygota</taxon>
        <taxon>Lepidoptera</taxon>
        <taxon>Glossata</taxon>
        <taxon>Ditrysia</taxon>
        <taxon>Noctuoidea</taxon>
        <taxon>Noctuidae</taxon>
        <taxon>Amphipyrinae</taxon>
        <taxon>Spodoptera</taxon>
    </lineage>
</organism>
<dbReference type="OrthoDB" id="9974421at2759"/>
<gene>
    <name evidence="5" type="primary">LOC111353194</name>
</gene>